<dbReference type="STRING" id="2903.R1ECG1"/>
<dbReference type="PANTHER" id="PTHR21490:SF2">
    <property type="entry name" value="ENKURIN DOMAIN-CONTAINING PROTEIN 1"/>
    <property type="match status" value="1"/>
</dbReference>
<dbReference type="RefSeq" id="XP_005770973.1">
    <property type="nucleotide sequence ID" value="XM_005770916.1"/>
</dbReference>
<evidence type="ECO:0000256" key="1">
    <source>
        <dbReference type="SAM" id="MobiDB-lite"/>
    </source>
</evidence>
<dbReference type="AlphaFoldDB" id="A0A0D3J4V9"/>
<keyword evidence="3" id="KW-1185">Reference proteome</keyword>
<dbReference type="HOGENOM" id="CLU_082277_0_0_1"/>
<dbReference type="Proteomes" id="UP000013827">
    <property type="component" value="Unassembled WGS sequence"/>
</dbReference>
<sequence>MPRAAVSVPASRPSTAQELIYPTHGCRDVLRRHGIKPHDHARDNRRHIKELQQQVSERKAAAEAEAAKAASKAARRRAEGAYSAVPSRVAAQLAARPSSAPPSRHRPSPRNFYVGAPLQPAKQVTRAGRTAAWIEPPLLVPPPPPPAKSLPPPPPLEAAAEVEAAPHPASPPPTDYIARNIEAAKHASRRRPASARASDAAARVLFGRPEPAGKLPSYLIDRKLELAQRAAEKAAAAMPPEVPPHHHLLPREDCVRVLADIRAARAEVLEELDRFPFVVVVADGPLPSYDRAAAS</sequence>
<proteinExistence type="predicted"/>
<feature type="region of interest" description="Disordered" evidence="1">
    <location>
        <begin position="139"/>
        <end position="170"/>
    </location>
</feature>
<dbReference type="GO" id="GO:0005881">
    <property type="term" value="C:cytoplasmic microtubule"/>
    <property type="evidence" value="ECO:0007669"/>
    <property type="project" value="TreeGrafter"/>
</dbReference>
<feature type="compositionally biased region" description="Low complexity" evidence="1">
    <location>
        <begin position="157"/>
        <end position="167"/>
    </location>
</feature>
<reference evidence="3" key="1">
    <citation type="journal article" date="2013" name="Nature">
        <title>Pan genome of the phytoplankton Emiliania underpins its global distribution.</title>
        <authorList>
            <person name="Read B.A."/>
            <person name="Kegel J."/>
            <person name="Klute M.J."/>
            <person name="Kuo A."/>
            <person name="Lefebvre S.C."/>
            <person name="Maumus F."/>
            <person name="Mayer C."/>
            <person name="Miller J."/>
            <person name="Monier A."/>
            <person name="Salamov A."/>
            <person name="Young J."/>
            <person name="Aguilar M."/>
            <person name="Claverie J.M."/>
            <person name="Frickenhaus S."/>
            <person name="Gonzalez K."/>
            <person name="Herman E.K."/>
            <person name="Lin Y.C."/>
            <person name="Napier J."/>
            <person name="Ogata H."/>
            <person name="Sarno A.F."/>
            <person name="Shmutz J."/>
            <person name="Schroeder D."/>
            <person name="de Vargas C."/>
            <person name="Verret F."/>
            <person name="von Dassow P."/>
            <person name="Valentin K."/>
            <person name="Van de Peer Y."/>
            <person name="Wheeler G."/>
            <person name="Dacks J.B."/>
            <person name="Delwiche C.F."/>
            <person name="Dyhrman S.T."/>
            <person name="Glockner G."/>
            <person name="John U."/>
            <person name="Richards T."/>
            <person name="Worden A.Z."/>
            <person name="Zhang X."/>
            <person name="Grigoriev I.V."/>
            <person name="Allen A.E."/>
            <person name="Bidle K."/>
            <person name="Borodovsky M."/>
            <person name="Bowler C."/>
            <person name="Brownlee C."/>
            <person name="Cock J.M."/>
            <person name="Elias M."/>
            <person name="Gladyshev V.N."/>
            <person name="Groth M."/>
            <person name="Guda C."/>
            <person name="Hadaegh A."/>
            <person name="Iglesias-Rodriguez M.D."/>
            <person name="Jenkins J."/>
            <person name="Jones B.M."/>
            <person name="Lawson T."/>
            <person name="Leese F."/>
            <person name="Lindquist E."/>
            <person name="Lobanov A."/>
            <person name="Lomsadze A."/>
            <person name="Malik S.B."/>
            <person name="Marsh M.E."/>
            <person name="Mackinder L."/>
            <person name="Mock T."/>
            <person name="Mueller-Roeber B."/>
            <person name="Pagarete A."/>
            <person name="Parker M."/>
            <person name="Probert I."/>
            <person name="Quesneville H."/>
            <person name="Raines C."/>
            <person name="Rensing S.A."/>
            <person name="Riano-Pachon D.M."/>
            <person name="Richier S."/>
            <person name="Rokitta S."/>
            <person name="Shiraiwa Y."/>
            <person name="Soanes D.M."/>
            <person name="van der Giezen M."/>
            <person name="Wahlund T.M."/>
            <person name="Williams B."/>
            <person name="Wilson W."/>
            <person name="Wolfe G."/>
            <person name="Wurch L.L."/>
        </authorList>
    </citation>
    <scope>NUCLEOTIDE SEQUENCE</scope>
</reference>
<evidence type="ECO:0000313" key="2">
    <source>
        <dbReference type="EnsemblProtists" id="EOD18544"/>
    </source>
</evidence>
<reference evidence="2" key="2">
    <citation type="submission" date="2024-10" db="UniProtKB">
        <authorList>
            <consortium name="EnsemblProtists"/>
        </authorList>
    </citation>
    <scope>IDENTIFICATION</scope>
</reference>
<dbReference type="EnsemblProtists" id="EOD18544">
    <property type="protein sequence ID" value="EOD18544"/>
    <property type="gene ID" value="EMIHUDRAFT_118402"/>
</dbReference>
<dbReference type="OMA" id="NHQSANI"/>
<protein>
    <recommendedName>
        <fullName evidence="4">Enkurin domain-containing protein</fullName>
    </recommendedName>
</protein>
<dbReference type="PaxDb" id="2903-EOD18544"/>
<accession>A0A0D3J4V9</accession>
<evidence type="ECO:0000313" key="3">
    <source>
        <dbReference type="Proteomes" id="UP000013827"/>
    </source>
</evidence>
<dbReference type="KEGG" id="ehx:EMIHUDRAFT_118402"/>
<dbReference type="PANTHER" id="PTHR21490">
    <property type="entry name" value="ENKURIN-RELATED"/>
    <property type="match status" value="1"/>
</dbReference>
<dbReference type="InterPro" id="IPR052102">
    <property type="entry name" value="Enkurin_domain-protein"/>
</dbReference>
<evidence type="ECO:0008006" key="4">
    <source>
        <dbReference type="Google" id="ProtNLM"/>
    </source>
</evidence>
<feature type="compositionally biased region" description="Pro residues" evidence="1">
    <location>
        <begin position="139"/>
        <end position="156"/>
    </location>
</feature>
<organism evidence="2 3">
    <name type="scientific">Emiliania huxleyi (strain CCMP1516)</name>
    <dbReference type="NCBI Taxonomy" id="280463"/>
    <lineage>
        <taxon>Eukaryota</taxon>
        <taxon>Haptista</taxon>
        <taxon>Haptophyta</taxon>
        <taxon>Prymnesiophyceae</taxon>
        <taxon>Isochrysidales</taxon>
        <taxon>Noelaerhabdaceae</taxon>
        <taxon>Emiliania</taxon>
    </lineage>
</organism>
<name>A0A0D3J4V9_EMIH1</name>
<dbReference type="GeneID" id="17264102"/>